<organism evidence="1 2">
    <name type="scientific">Escherichia coli ISC7</name>
    <dbReference type="NCBI Taxonomy" id="1432555"/>
    <lineage>
        <taxon>Bacteria</taxon>
        <taxon>Pseudomonadati</taxon>
        <taxon>Pseudomonadota</taxon>
        <taxon>Gammaproteobacteria</taxon>
        <taxon>Enterobacterales</taxon>
        <taxon>Enterobacteriaceae</taxon>
        <taxon>Escherichia</taxon>
    </lineage>
</organism>
<protein>
    <submittedName>
        <fullName evidence="1">Uncharacterized protein</fullName>
    </submittedName>
</protein>
<proteinExistence type="predicted"/>
<evidence type="ECO:0000313" key="2">
    <source>
        <dbReference type="Proteomes" id="UP000019199"/>
    </source>
</evidence>
<name>W1F077_ECOLX</name>
<comment type="caution">
    <text evidence="1">The sequence shown here is derived from an EMBL/GenBank/DDBJ whole genome shotgun (WGS) entry which is preliminary data.</text>
</comment>
<dbReference type="Proteomes" id="UP000019199">
    <property type="component" value="Unassembled WGS sequence"/>
</dbReference>
<dbReference type="AlphaFoldDB" id="W1F077"/>
<accession>W1F077</accession>
<dbReference type="EMBL" id="CBWN010000058">
    <property type="protein sequence ID" value="CDL26462.1"/>
    <property type="molecule type" value="Genomic_DNA"/>
</dbReference>
<evidence type="ECO:0000313" key="1">
    <source>
        <dbReference type="EMBL" id="CDL26462.1"/>
    </source>
</evidence>
<sequence>MNCLNALMMLCIGRKMMDATACWRHKPRMRLEINGCA</sequence>
<reference evidence="1 2" key="1">
    <citation type="submission" date="2013-10" db="EMBL/GenBank/DDBJ databases">
        <title>Antibiotic resistance diversity of beta-lactamase producers in the General Hospital Vienna.</title>
        <authorList>
            <person name="Barisic I."/>
            <person name="Mitteregger D."/>
            <person name="Hirschl A.M."/>
            <person name="Noehammer C."/>
            <person name="Wiesinger-Mayr H."/>
        </authorList>
    </citation>
    <scope>NUCLEOTIDE SEQUENCE [LARGE SCALE GENOMIC DNA]</scope>
    <source>
        <strain evidence="1 2">ISC7</strain>
    </source>
</reference>